<accession>K9J4H7</accession>
<feature type="non-terminal residue" evidence="1">
    <location>
        <position position="1"/>
    </location>
</feature>
<evidence type="ECO:0000313" key="1">
    <source>
        <dbReference type="EMBL" id="JAA50439.1"/>
    </source>
</evidence>
<organism evidence="1">
    <name type="scientific">Desmodus rotundus</name>
    <name type="common">Vampire bat</name>
    <dbReference type="NCBI Taxonomy" id="9430"/>
    <lineage>
        <taxon>Eukaryota</taxon>
        <taxon>Metazoa</taxon>
        <taxon>Chordata</taxon>
        <taxon>Craniata</taxon>
        <taxon>Vertebrata</taxon>
        <taxon>Euteleostomi</taxon>
        <taxon>Mammalia</taxon>
        <taxon>Eutheria</taxon>
        <taxon>Laurasiatheria</taxon>
        <taxon>Chiroptera</taxon>
        <taxon>Yangochiroptera</taxon>
        <taxon>Phyllostomidae</taxon>
        <taxon>Desmodontinae</taxon>
        <taxon>Desmodus</taxon>
    </lineage>
</organism>
<dbReference type="AlphaFoldDB" id="K9J4H7"/>
<name>K9J4H7_DESRO</name>
<reference evidence="1" key="1">
    <citation type="submission" date="2012-11" db="EMBL/GenBank/DDBJ databases">
        <title>The Vampirome: Transcriptome and Proteome Analysis of the Submandibular and Accessory Glands of the Vampire Bat and Vector of Human Rabies, Desmodus rotundus.</title>
        <authorList>
            <person name="Francischetti I.M.B."/>
            <person name="Assumpcao T.C.F."/>
            <person name="Ma D."/>
            <person name="Vicente E.C."/>
            <person name="Ribeiro J.M.C."/>
        </authorList>
    </citation>
    <scope>NUCLEOTIDE SEQUENCE</scope>
    <source>
        <tissue evidence="1">Salivary gland</tissue>
    </source>
</reference>
<proteinExistence type="evidence at transcript level"/>
<sequence length="102" mass="11284">CHTRGGESSSKGGIPELLSCRSMKDQLGVHNDEASFSSQIHLGWIPIPNFTLLRSSISINPQEPTSQVQENLTRDHAGHSVALGQTWEKWGAAEIWIPMLFM</sequence>
<protein>
    <submittedName>
        <fullName evidence="1">Uncharacterized protein</fullName>
    </submittedName>
</protein>
<dbReference type="EMBL" id="GABZ01003086">
    <property type="protein sequence ID" value="JAA50439.1"/>
    <property type="molecule type" value="mRNA"/>
</dbReference>